<keyword evidence="1" id="KW-0378">Hydrolase</keyword>
<accession>V5Z8R3</accession>
<protein>
    <submittedName>
        <fullName evidence="1">6-phospho-alpha-glucosidase</fullName>
        <ecNumber evidence="1">3.2.1.122</ecNumber>
    </submittedName>
</protein>
<evidence type="ECO:0000313" key="1">
    <source>
        <dbReference type="EMBL" id="CCG87614.1"/>
    </source>
</evidence>
<proteinExistence type="predicted"/>
<comment type="caution">
    <text evidence="1">The sequence shown here is derived from an EMBL/GenBank/DDBJ whole genome shotgun (WGS) entry which is preliminary data.</text>
</comment>
<dbReference type="GO" id="GO:0050081">
    <property type="term" value="F:maltose-6'-phosphate glucosidase activity"/>
    <property type="evidence" value="ECO:0007669"/>
    <property type="project" value="UniProtKB-EC"/>
</dbReference>
<keyword evidence="1" id="KW-0326">Glycosidase</keyword>
<dbReference type="STRING" id="1161919.EPIR_2249"/>
<gene>
    <name evidence="1" type="primary">aglB</name>
    <name evidence="1" type="ORF">EPIR_2249</name>
</gene>
<keyword evidence="2" id="KW-1185">Reference proteome</keyword>
<dbReference type="EC" id="3.2.1.122" evidence="1"/>
<reference evidence="1 2" key="1">
    <citation type="journal article" date="2013" name="Syst. Appl. Microbiol.">
        <title>Phylogenetic position and virulence apparatus of the pear flower necrosis pathogen Erwinia piriflorinigrans CFBP 5888T as assessed by comparative genomics.</title>
        <authorList>
            <person name="Smits T.H."/>
            <person name="Rezzonico F."/>
            <person name="Lopez M.M."/>
            <person name="Blom J."/>
            <person name="Goesmann A."/>
            <person name="Frey J.E."/>
            <person name="Duffy B."/>
        </authorList>
    </citation>
    <scope>NUCLEOTIDE SEQUENCE [LARGE SCALE GENOMIC DNA]</scope>
    <source>
        <strain evidence="2">CFBP5888</strain>
    </source>
</reference>
<evidence type="ECO:0000313" key="2">
    <source>
        <dbReference type="Proteomes" id="UP000018217"/>
    </source>
</evidence>
<dbReference type="Proteomes" id="UP000018217">
    <property type="component" value="Unassembled WGS sequence"/>
</dbReference>
<name>V5Z8R3_9GAMM</name>
<organism evidence="1 2">
    <name type="scientific">Erwinia piriflorinigrans CFBP 5888</name>
    <dbReference type="NCBI Taxonomy" id="1161919"/>
    <lineage>
        <taxon>Bacteria</taxon>
        <taxon>Pseudomonadati</taxon>
        <taxon>Pseudomonadota</taxon>
        <taxon>Gammaproteobacteria</taxon>
        <taxon>Enterobacterales</taxon>
        <taxon>Erwiniaceae</taxon>
        <taxon>Erwinia</taxon>
    </lineage>
</organism>
<dbReference type="AlphaFoldDB" id="V5Z8R3"/>
<dbReference type="EMBL" id="CAHS01000015">
    <property type="protein sequence ID" value="CCG87614.1"/>
    <property type="molecule type" value="Genomic_DNA"/>
</dbReference>
<sequence length="97" mass="10796">MIMVIISFIECSVSFLIRQMAGAAGTSLCLFTAQMTSHLIFTGIAKHHRVIDVFPDYVVVHANLQHTRTNEVMEHRKKHIFGSCNAIIQAGKVIGRS</sequence>